<evidence type="ECO:0000256" key="4">
    <source>
        <dbReference type="RuleBase" id="RU003718"/>
    </source>
</evidence>
<dbReference type="InterPro" id="IPR050271">
    <property type="entry name" value="UDP-glycosyltransferase"/>
</dbReference>
<comment type="caution">
    <text evidence="6">The sequence shown here is derived from an EMBL/GenBank/DDBJ whole genome shotgun (WGS) entry which is preliminary data.</text>
</comment>
<dbReference type="Pfam" id="PF00201">
    <property type="entry name" value="UDPGT"/>
    <property type="match status" value="1"/>
</dbReference>
<dbReference type="FunFam" id="3.40.50.2000:FF:000021">
    <property type="entry name" value="UDP-glucuronosyltransferase"/>
    <property type="match status" value="1"/>
</dbReference>
<evidence type="ECO:0000256" key="5">
    <source>
        <dbReference type="RuleBase" id="RU362059"/>
    </source>
</evidence>
<dbReference type="AlphaFoldDB" id="A0A2T7PY24"/>
<dbReference type="SUPFAM" id="SSF53756">
    <property type="entry name" value="UDP-Glycosyltransferase/glycogen phosphorylase"/>
    <property type="match status" value="1"/>
</dbReference>
<evidence type="ECO:0000313" key="7">
    <source>
        <dbReference type="Proteomes" id="UP000245119"/>
    </source>
</evidence>
<dbReference type="PANTHER" id="PTHR48043:SF145">
    <property type="entry name" value="FI06409P-RELATED"/>
    <property type="match status" value="1"/>
</dbReference>
<evidence type="ECO:0000256" key="1">
    <source>
        <dbReference type="ARBA" id="ARBA00009995"/>
    </source>
</evidence>
<comment type="subcellular location">
    <subcellularLocation>
        <location evidence="5">Membrane</location>
        <topology evidence="5">Single-pass membrane protein</topology>
    </subcellularLocation>
</comment>
<dbReference type="Proteomes" id="UP000245119">
    <property type="component" value="Linkage Group LG1"/>
</dbReference>
<dbReference type="OrthoDB" id="5835829at2759"/>
<reference evidence="6 7" key="1">
    <citation type="submission" date="2018-04" db="EMBL/GenBank/DDBJ databases">
        <title>The genome of golden apple snail Pomacea canaliculata provides insight into stress tolerance and invasive adaptation.</title>
        <authorList>
            <person name="Liu C."/>
            <person name="Liu B."/>
            <person name="Ren Y."/>
            <person name="Zhang Y."/>
            <person name="Wang H."/>
            <person name="Li S."/>
            <person name="Jiang F."/>
            <person name="Yin L."/>
            <person name="Zhang G."/>
            <person name="Qian W."/>
            <person name="Fan W."/>
        </authorList>
    </citation>
    <scope>NUCLEOTIDE SEQUENCE [LARGE SCALE GENOMIC DNA]</scope>
    <source>
        <strain evidence="6">SZHN2017</strain>
        <tissue evidence="6">Muscle</tissue>
    </source>
</reference>
<dbReference type="PANTHER" id="PTHR48043">
    <property type="entry name" value="EG:EG0003.4 PROTEIN-RELATED"/>
    <property type="match status" value="1"/>
</dbReference>
<sequence>MLPTPFHSHADYHTNVARALVRLGHEVWLAVPLYLAVRPSLNMSQLHVLVYDTPFDVEGSSMAQLPRRYFLGEKENFHELEVIMREHCERLLKNNTFFKQVKAFQPDFVVIDNLSLVYMLAILPYRLGVPFAFVGSSYDPVAQRVPFSPAVTPLPVYPYSDRMTFFQRVKNTVMFLRRCWAHPSVYHDAVTRFAPEKPFIAMDMLVARAEIWLVEMDHILDYPKPSLPNVKFIGGTVKGPAGPLPPEFKSFMDEARDGVVVVSFGSYVLDLPPDISDMLFQAFQQLPMKVVMKSNLTSPDPARIMTSPWLPQNDLLGHPNTLVFVSHCGKNGQYEALYHAVPVVATPLFYDQPYNAERMRVKGLAEVLDLRTCTASEMSRRPS</sequence>
<keyword evidence="7" id="KW-1185">Reference proteome</keyword>
<dbReference type="InterPro" id="IPR002213">
    <property type="entry name" value="UDP_glucos_trans"/>
</dbReference>
<protein>
    <recommendedName>
        <fullName evidence="5">UDP-glucuronosyltransferase</fullName>
        <ecNumber evidence="5">2.4.1.17</ecNumber>
    </recommendedName>
</protein>
<dbReference type="OMA" id="HEVWLAV"/>
<organism evidence="6 7">
    <name type="scientific">Pomacea canaliculata</name>
    <name type="common">Golden apple snail</name>
    <dbReference type="NCBI Taxonomy" id="400727"/>
    <lineage>
        <taxon>Eukaryota</taxon>
        <taxon>Metazoa</taxon>
        <taxon>Spiralia</taxon>
        <taxon>Lophotrochozoa</taxon>
        <taxon>Mollusca</taxon>
        <taxon>Gastropoda</taxon>
        <taxon>Caenogastropoda</taxon>
        <taxon>Architaenioglossa</taxon>
        <taxon>Ampullarioidea</taxon>
        <taxon>Ampullariidae</taxon>
        <taxon>Pomacea</taxon>
    </lineage>
</organism>
<dbReference type="STRING" id="400727.A0A2T7PY24"/>
<dbReference type="InterPro" id="IPR035595">
    <property type="entry name" value="UDP_glycos_trans_CS"/>
</dbReference>
<dbReference type="CDD" id="cd03784">
    <property type="entry name" value="GT1_Gtf-like"/>
    <property type="match status" value="1"/>
</dbReference>
<evidence type="ECO:0000256" key="3">
    <source>
        <dbReference type="ARBA" id="ARBA00022679"/>
    </source>
</evidence>
<name>A0A2T7PY24_POMCA</name>
<dbReference type="PROSITE" id="PS00375">
    <property type="entry name" value="UDPGT"/>
    <property type="match status" value="1"/>
</dbReference>
<dbReference type="GO" id="GO:0015020">
    <property type="term" value="F:glucuronosyltransferase activity"/>
    <property type="evidence" value="ECO:0007669"/>
    <property type="project" value="UniProtKB-EC"/>
</dbReference>
<keyword evidence="3 4" id="KW-0808">Transferase</keyword>
<evidence type="ECO:0000313" key="6">
    <source>
        <dbReference type="EMBL" id="PVD38300.1"/>
    </source>
</evidence>
<evidence type="ECO:0000256" key="2">
    <source>
        <dbReference type="ARBA" id="ARBA00022676"/>
    </source>
</evidence>
<dbReference type="EC" id="2.4.1.17" evidence="5"/>
<dbReference type="GO" id="GO:0016020">
    <property type="term" value="C:membrane"/>
    <property type="evidence" value="ECO:0007669"/>
    <property type="project" value="UniProtKB-SubCell"/>
</dbReference>
<keyword evidence="2 4" id="KW-0328">Glycosyltransferase</keyword>
<accession>A0A2T7PY24</accession>
<comment type="similarity">
    <text evidence="1 4">Belongs to the UDP-glycosyltransferase family.</text>
</comment>
<gene>
    <name evidence="6" type="ORF">C0Q70_00912</name>
</gene>
<dbReference type="EMBL" id="PZQS01000001">
    <property type="protein sequence ID" value="PVD38300.1"/>
    <property type="molecule type" value="Genomic_DNA"/>
</dbReference>
<proteinExistence type="inferred from homology"/>
<dbReference type="Gene3D" id="3.40.50.2000">
    <property type="entry name" value="Glycogen Phosphorylase B"/>
    <property type="match status" value="2"/>
</dbReference>
<comment type="catalytic activity">
    <reaction evidence="5">
        <text>glucuronate acceptor + UDP-alpha-D-glucuronate = acceptor beta-D-glucuronoside + UDP + H(+)</text>
        <dbReference type="Rhea" id="RHEA:21032"/>
        <dbReference type="ChEBI" id="CHEBI:15378"/>
        <dbReference type="ChEBI" id="CHEBI:58052"/>
        <dbReference type="ChEBI" id="CHEBI:58223"/>
        <dbReference type="ChEBI" id="CHEBI:132367"/>
        <dbReference type="ChEBI" id="CHEBI:132368"/>
        <dbReference type="EC" id="2.4.1.17"/>
    </reaction>
</comment>